<accession>A0AAD7DJ83</accession>
<feature type="compositionally biased region" description="Low complexity" evidence="1">
    <location>
        <begin position="14"/>
        <end position="28"/>
    </location>
</feature>
<comment type="caution">
    <text evidence="2">The sequence shown here is derived from an EMBL/GenBank/DDBJ whole genome shotgun (WGS) entry which is preliminary data.</text>
</comment>
<dbReference type="EMBL" id="JARKIE010000051">
    <property type="protein sequence ID" value="KAJ7692522.1"/>
    <property type="molecule type" value="Genomic_DNA"/>
</dbReference>
<feature type="region of interest" description="Disordered" evidence="1">
    <location>
        <begin position="1"/>
        <end position="37"/>
    </location>
</feature>
<proteinExistence type="predicted"/>
<evidence type="ECO:0000313" key="2">
    <source>
        <dbReference type="EMBL" id="KAJ7692522.1"/>
    </source>
</evidence>
<dbReference type="AlphaFoldDB" id="A0AAD7DJ83"/>
<gene>
    <name evidence="2" type="ORF">B0H17DRAFT_1200351</name>
</gene>
<dbReference type="Proteomes" id="UP001221757">
    <property type="component" value="Unassembled WGS sequence"/>
</dbReference>
<feature type="compositionally biased region" description="Polar residues" evidence="1">
    <location>
        <begin position="293"/>
        <end position="303"/>
    </location>
</feature>
<sequence length="594" mass="64220">MRGARDFTASGTQAPTARPAPTRPVSRSSRSRCRGDSQDGQLRLLICDHQTRPQTQTDAAAVSATASDSSATGGIHTIVDWVVYTALMHDIGSSTVLTSWHIRTRVRGLLVVFLTVTSAHPSLRHIHPRAVQHYICESPTLGLADGESAQGACPLYTPPPGIIDQWSTTCDALRARAPRPNATRALRQLGATHDACYINTINVQERPRLQRGKDSEVPTNGTPFIGAAARAISMATPVMRYRRVRLLSPAFCRASLLRSAGSNTDSRFGPADSLNFSSVSTRHPKFQPRAHGSRTSEFGSTCTPGRDAHRYFPAQRTGHTPSRMTQVIGAQYGKDAFVGGLARVATSARARAGSSAACPPSDYTAVPGDVRCAICEPALTLSCEFRQFHDLSAAGRMRLQHNATLSPRPISLPVPSRSRFAVLLCNGPQRPRARTSSPFYGVRLQQQHAAHPLSPIYPLPSRTRAIPSSNALVHRQPVPRPLSRGARATSTGRAAVTDTPASASAFFASAVTPRSDLALVLLPETIFEPAKLDDAPQLIGIESTRRSKTLMIASPAYGIRIAHTVPMCRRCDPLPKWISIPEVEARQTWSMEEG</sequence>
<name>A0AAD7DJ83_MYCRO</name>
<feature type="region of interest" description="Disordered" evidence="1">
    <location>
        <begin position="279"/>
        <end position="319"/>
    </location>
</feature>
<feature type="compositionally biased region" description="Basic residues" evidence="1">
    <location>
        <begin position="282"/>
        <end position="292"/>
    </location>
</feature>
<keyword evidence="3" id="KW-1185">Reference proteome</keyword>
<organism evidence="2 3">
    <name type="scientific">Mycena rosella</name>
    <name type="common">Pink bonnet</name>
    <name type="synonym">Agaricus rosellus</name>
    <dbReference type="NCBI Taxonomy" id="1033263"/>
    <lineage>
        <taxon>Eukaryota</taxon>
        <taxon>Fungi</taxon>
        <taxon>Dikarya</taxon>
        <taxon>Basidiomycota</taxon>
        <taxon>Agaricomycotina</taxon>
        <taxon>Agaricomycetes</taxon>
        <taxon>Agaricomycetidae</taxon>
        <taxon>Agaricales</taxon>
        <taxon>Marasmiineae</taxon>
        <taxon>Mycenaceae</taxon>
        <taxon>Mycena</taxon>
    </lineage>
</organism>
<evidence type="ECO:0000313" key="3">
    <source>
        <dbReference type="Proteomes" id="UP001221757"/>
    </source>
</evidence>
<reference evidence="2" key="1">
    <citation type="submission" date="2023-03" db="EMBL/GenBank/DDBJ databases">
        <title>Massive genome expansion in bonnet fungi (Mycena s.s.) driven by repeated elements and novel gene families across ecological guilds.</title>
        <authorList>
            <consortium name="Lawrence Berkeley National Laboratory"/>
            <person name="Harder C.B."/>
            <person name="Miyauchi S."/>
            <person name="Viragh M."/>
            <person name="Kuo A."/>
            <person name="Thoen E."/>
            <person name="Andreopoulos B."/>
            <person name="Lu D."/>
            <person name="Skrede I."/>
            <person name="Drula E."/>
            <person name="Henrissat B."/>
            <person name="Morin E."/>
            <person name="Kohler A."/>
            <person name="Barry K."/>
            <person name="LaButti K."/>
            <person name="Morin E."/>
            <person name="Salamov A."/>
            <person name="Lipzen A."/>
            <person name="Mereny Z."/>
            <person name="Hegedus B."/>
            <person name="Baldrian P."/>
            <person name="Stursova M."/>
            <person name="Weitz H."/>
            <person name="Taylor A."/>
            <person name="Grigoriev I.V."/>
            <person name="Nagy L.G."/>
            <person name="Martin F."/>
            <person name="Kauserud H."/>
        </authorList>
    </citation>
    <scope>NUCLEOTIDE SEQUENCE</scope>
    <source>
        <strain evidence="2">CBHHK067</strain>
    </source>
</reference>
<protein>
    <submittedName>
        <fullName evidence="2">Uncharacterized protein</fullName>
    </submittedName>
</protein>
<evidence type="ECO:0000256" key="1">
    <source>
        <dbReference type="SAM" id="MobiDB-lite"/>
    </source>
</evidence>